<evidence type="ECO:0000256" key="3">
    <source>
        <dbReference type="PROSITE-ProRule" id="PRU00023"/>
    </source>
</evidence>
<dbReference type="SUPFAM" id="SSF48403">
    <property type="entry name" value="Ankyrin repeat"/>
    <property type="match status" value="1"/>
</dbReference>
<dbReference type="EMBL" id="MNBE01000683">
    <property type="protein sequence ID" value="OKO97927.1"/>
    <property type="molecule type" value="Genomic_DNA"/>
</dbReference>
<keyword evidence="1" id="KW-0677">Repeat</keyword>
<gene>
    <name evidence="5" type="ORF">PENSUB_9853</name>
</gene>
<dbReference type="InterPro" id="IPR036770">
    <property type="entry name" value="Ankyrin_rpt-contain_sf"/>
</dbReference>
<keyword evidence="6" id="KW-1185">Reference proteome</keyword>
<reference evidence="5 6" key="1">
    <citation type="submission" date="2016-10" db="EMBL/GenBank/DDBJ databases">
        <title>Genome sequence of the ascomycete fungus Penicillium subrubescens.</title>
        <authorList>
            <person name="De Vries R.P."/>
            <person name="Peng M."/>
            <person name="Dilokpimol A."/>
            <person name="Hilden K."/>
            <person name="Makela M.R."/>
            <person name="Grigoriev I."/>
            <person name="Riley R."/>
            <person name="Granchi Z."/>
        </authorList>
    </citation>
    <scope>NUCLEOTIDE SEQUENCE [LARGE SCALE GENOMIC DNA]</scope>
    <source>
        <strain evidence="5 6">CBS 132785</strain>
    </source>
</reference>
<dbReference type="GO" id="GO:0061629">
    <property type="term" value="F:RNA polymerase II-specific DNA-binding transcription factor binding"/>
    <property type="evidence" value="ECO:0007669"/>
    <property type="project" value="TreeGrafter"/>
</dbReference>
<evidence type="ECO:0000313" key="6">
    <source>
        <dbReference type="Proteomes" id="UP000186955"/>
    </source>
</evidence>
<dbReference type="Pfam" id="PF12796">
    <property type="entry name" value="Ank_2"/>
    <property type="match status" value="1"/>
</dbReference>
<proteinExistence type="predicted"/>
<evidence type="ECO:0000256" key="2">
    <source>
        <dbReference type="ARBA" id="ARBA00023043"/>
    </source>
</evidence>
<comment type="caution">
    <text evidence="5">The sequence shown here is derived from an EMBL/GenBank/DDBJ whole genome shotgun (WGS) entry which is preliminary data.</text>
</comment>
<dbReference type="STRING" id="1316194.A0A1Q5TCI5"/>
<protein>
    <submittedName>
        <fullName evidence="5">Uncharacterized protein</fullName>
    </submittedName>
</protein>
<keyword evidence="2 3" id="KW-0040">ANK repeat</keyword>
<dbReference type="Gene3D" id="1.25.40.20">
    <property type="entry name" value="Ankyrin repeat-containing domain"/>
    <property type="match status" value="1"/>
</dbReference>
<dbReference type="OrthoDB" id="4772757at2759"/>
<accession>A0A1Q5TCI5</accession>
<dbReference type="PANTHER" id="PTHR24126">
    <property type="entry name" value="ANKYRIN REPEAT, PH AND SEC7 DOMAIN CONTAINING PROTEIN SECG-RELATED"/>
    <property type="match status" value="1"/>
</dbReference>
<dbReference type="PANTHER" id="PTHR24126:SF14">
    <property type="entry name" value="ANK_REP_REGION DOMAIN-CONTAINING PROTEIN"/>
    <property type="match status" value="1"/>
</dbReference>
<feature type="compositionally biased region" description="Acidic residues" evidence="4">
    <location>
        <begin position="99"/>
        <end position="117"/>
    </location>
</feature>
<sequence>MGLSELPIEILWIIASYLSSQRNIYALVKTNRRLHQSLEKYLLYWNAQYNHGSALLFAVKHSGLVPRIRTILVGLDIARTRPHSTRMLSPRKAKRYTDDDSNEEEELSDEEESSDEDPCLRRMIGRGMIRRGFLNTTNPYWADVYTHPLLLQRYCIPSTLNIQHALVVGIQTRNTEAIEALLQFGAEVNFYRGHRAGEPFSKHRGRRWLSHSLDIDNPPLFTAVQYGNLEIVNKLLECGADPQRYTPSPLYRAVEDGRRDLISALLKHDVRSQKAALKLAVLRGDYSMVEFLLSAGLSASEHGHAGLYAAEMKGYEDITTLLKLHGATVDALSEADKMKWATEDKDGTDPPTYYRCFIQTSPEIDESE</sequence>
<feature type="repeat" description="ANK" evidence="3">
    <location>
        <begin position="215"/>
        <end position="247"/>
    </location>
</feature>
<dbReference type="PROSITE" id="PS50088">
    <property type="entry name" value="ANK_REPEAT"/>
    <property type="match status" value="1"/>
</dbReference>
<organism evidence="5 6">
    <name type="scientific">Penicillium subrubescens</name>
    <dbReference type="NCBI Taxonomy" id="1316194"/>
    <lineage>
        <taxon>Eukaryota</taxon>
        <taxon>Fungi</taxon>
        <taxon>Dikarya</taxon>
        <taxon>Ascomycota</taxon>
        <taxon>Pezizomycotina</taxon>
        <taxon>Eurotiomycetes</taxon>
        <taxon>Eurotiomycetidae</taxon>
        <taxon>Eurotiales</taxon>
        <taxon>Aspergillaceae</taxon>
        <taxon>Penicillium</taxon>
    </lineage>
</organism>
<evidence type="ECO:0000313" key="5">
    <source>
        <dbReference type="EMBL" id="OKO97927.1"/>
    </source>
</evidence>
<evidence type="ECO:0000256" key="1">
    <source>
        <dbReference type="ARBA" id="ARBA00022737"/>
    </source>
</evidence>
<feature type="region of interest" description="Disordered" evidence="4">
    <location>
        <begin position="86"/>
        <end position="117"/>
    </location>
</feature>
<dbReference type="SMART" id="SM00248">
    <property type="entry name" value="ANK"/>
    <property type="match status" value="4"/>
</dbReference>
<dbReference type="AlphaFoldDB" id="A0A1Q5TCI5"/>
<evidence type="ECO:0000256" key="4">
    <source>
        <dbReference type="SAM" id="MobiDB-lite"/>
    </source>
</evidence>
<dbReference type="PROSITE" id="PS50297">
    <property type="entry name" value="ANK_REP_REGION"/>
    <property type="match status" value="1"/>
</dbReference>
<dbReference type="InterPro" id="IPR002110">
    <property type="entry name" value="Ankyrin_rpt"/>
</dbReference>
<name>A0A1Q5TCI5_9EURO</name>
<dbReference type="Proteomes" id="UP000186955">
    <property type="component" value="Unassembled WGS sequence"/>
</dbReference>
<dbReference type="GO" id="GO:0006357">
    <property type="term" value="P:regulation of transcription by RNA polymerase II"/>
    <property type="evidence" value="ECO:0007669"/>
    <property type="project" value="TreeGrafter"/>
</dbReference>
<dbReference type="GO" id="GO:0005634">
    <property type="term" value="C:nucleus"/>
    <property type="evidence" value="ECO:0007669"/>
    <property type="project" value="TreeGrafter"/>
</dbReference>